<dbReference type="InterPro" id="IPR049056">
    <property type="entry name" value="NAD_Glu_DH_HM3"/>
</dbReference>
<gene>
    <name evidence="7" type="ORF">FHS30_001726</name>
</gene>
<feature type="domain" description="NAD-specific glutamate dehydrogenase C-terminal" evidence="3">
    <location>
        <begin position="1278"/>
        <end position="1615"/>
    </location>
</feature>
<dbReference type="SUPFAM" id="SSF53223">
    <property type="entry name" value="Aminoacid dehydrogenase-like, N-terminal domain"/>
    <property type="match status" value="1"/>
</dbReference>
<dbReference type="Pfam" id="PF21075">
    <property type="entry name" value="GDH_ACT1"/>
    <property type="match status" value="1"/>
</dbReference>
<dbReference type="Pfam" id="PF21078">
    <property type="entry name" value="GDH_HM3"/>
    <property type="match status" value="1"/>
</dbReference>
<feature type="domain" description="NAD-glutamate dehydrogenase ACT3" evidence="6">
    <location>
        <begin position="561"/>
        <end position="637"/>
    </location>
</feature>
<proteinExistence type="predicted"/>
<dbReference type="Proteomes" id="UP000559987">
    <property type="component" value="Unassembled WGS sequence"/>
</dbReference>
<keyword evidence="8" id="KW-1185">Reference proteome</keyword>
<evidence type="ECO:0000259" key="5">
    <source>
        <dbReference type="Pfam" id="PF21076"/>
    </source>
</evidence>
<dbReference type="GO" id="GO:0006538">
    <property type="term" value="P:L-glutamate catabolic process"/>
    <property type="evidence" value="ECO:0007669"/>
    <property type="project" value="InterPro"/>
</dbReference>
<dbReference type="Pfam" id="PF21077">
    <property type="entry name" value="GDH_ACT3"/>
    <property type="match status" value="1"/>
</dbReference>
<dbReference type="InterPro" id="IPR046346">
    <property type="entry name" value="Aminoacid_DH-like_N_sf"/>
</dbReference>
<dbReference type="InterPro" id="IPR028971">
    <property type="entry name" value="NAD-GDH_cat"/>
</dbReference>
<feature type="domain" description="NAD-glutamate dehydrogenase ACT2" evidence="5">
    <location>
        <begin position="416"/>
        <end position="505"/>
    </location>
</feature>
<dbReference type="PIRSF" id="PIRSF036761">
    <property type="entry name" value="GDH_Mll4104"/>
    <property type="match status" value="1"/>
</dbReference>
<dbReference type="InterPro" id="IPR049064">
    <property type="entry name" value="NAD_Glu_DH_ACT3"/>
</dbReference>
<evidence type="ECO:0000313" key="7">
    <source>
        <dbReference type="EMBL" id="MBB3168542.1"/>
    </source>
</evidence>
<dbReference type="Pfam" id="PF21076">
    <property type="entry name" value="GDH_ACT2"/>
    <property type="match status" value="1"/>
</dbReference>
<dbReference type="EC" id="1.4.1.2" evidence="7"/>
<feature type="domain" description="NAD-glutamate dehydrogenase N-terminal ACT1" evidence="4">
    <location>
        <begin position="37"/>
        <end position="185"/>
    </location>
</feature>
<dbReference type="PANTHER" id="PTHR43403:SF1">
    <property type="entry name" value="NAD-SPECIFIC GLUTAMATE DEHYDROGENASE"/>
    <property type="match status" value="1"/>
</dbReference>
<evidence type="ECO:0000259" key="3">
    <source>
        <dbReference type="Pfam" id="PF21074"/>
    </source>
</evidence>
<dbReference type="Pfam" id="PF21073">
    <property type="entry name" value="GDH_HM1"/>
    <property type="match status" value="1"/>
</dbReference>
<dbReference type="Pfam" id="PF21079">
    <property type="entry name" value="GDH_HM2"/>
    <property type="match status" value="1"/>
</dbReference>
<dbReference type="InterPro" id="IPR036291">
    <property type="entry name" value="NAD(P)-bd_dom_sf"/>
</dbReference>
<dbReference type="InterPro" id="IPR048381">
    <property type="entry name" value="GDH_C"/>
</dbReference>
<keyword evidence="1 7" id="KW-0560">Oxidoreductase</keyword>
<dbReference type="InterPro" id="IPR049062">
    <property type="entry name" value="NAD_Glu_DH_ACT2"/>
</dbReference>
<name>A0A839UL36_9GAMM</name>
<comment type="caution">
    <text evidence="7">The sequence shown here is derived from an EMBL/GenBank/DDBJ whole genome shotgun (WGS) entry which is preliminary data.</text>
</comment>
<evidence type="ECO:0000259" key="2">
    <source>
        <dbReference type="Pfam" id="PF05088"/>
    </source>
</evidence>
<evidence type="ECO:0000259" key="6">
    <source>
        <dbReference type="Pfam" id="PF21077"/>
    </source>
</evidence>
<dbReference type="PANTHER" id="PTHR43403">
    <property type="entry name" value="NAD-SPECIFIC GLUTAMATE DEHYDROGENASE"/>
    <property type="match status" value="1"/>
</dbReference>
<evidence type="ECO:0000259" key="4">
    <source>
        <dbReference type="Pfam" id="PF21075"/>
    </source>
</evidence>
<dbReference type="InterPro" id="IPR024727">
    <property type="entry name" value="NAD_Glu_DH_N_ACT1"/>
</dbReference>
<sequence>MDTSLVAADNKEAFLDQLTALIDERLSGKKAEQVKAFALEYYDQFPIEELEGRKVSDIYGSVYGWWNMIASRPAAPEPKVRMYNPSLDEDHWLCPHTVVAVLQRDMPFLVDSIRMELNRRGIAVHAVYSSIHTVGRDESLKLTEVVQRHKPHPKKKGVTFGKEALIYFEVNLHTDADEMADIVASLKDVLLDVDVVVNDYKPMLAAVSKVGESLAKVPDSEHVVDLGESCEFVRWLADGHFTFMAYSEYEFIDKDGTRALQEVIDKRLGLFRRHSTDAGAVVIDDFNPGMARFHLTPKVLAFSKSSVRSRVHRHAYSDYVVVKRYDKSGKVDGECRFMGLYTSPVYTLSPTKIPLIRRKIEQVVARADLDPQSHDCKSLKQTLETFPRDELFQSSGSELYETTVGVMRINERYRVRLFMRRDPYGKFVNALVYIPRDIFSTAIRVKIQALISKAINAKECEFTTYFSESILARAHLVFRVDPNKPIEYDVRKLQEKIVDITRTWEDHLHSALVENHGEEKGARLYKDYQHAFSSAYREHFDARAAVFDIETMGAITGPEALGMSFYQPVGVDKNSFRFKVFQRNQTLELSDGIPVLERMGMRVIGEHPYRIDVGDDRYWMHDFELVYDLPADIDVQSARHLFQEAFAAVWGGHTENDSFNQLVLGASLEWREVSILRIYARYMKQTTFNFSQTYIANTLANHMAITRNLVAMFKAKFHPDENDGSDAAKARIKAIEADILASLDRVDNLNEDRIIRRYLDMLNGSLRTNFYQATSEGQHKDYISIKFSPRSIPEIPEPRPLYEIFVYSPRIEGVHLRGGAVARGGLRWSDRLQDYRTEVLGLVKAQQVKNAVIVPNGAKGGFVSKQRPKGGDREAVLKEGIECYKIFIRGLLDVTDNLVEGQVVPPKSVVRHDGDDPYLVVAADKGTATFSDIANGISLEYNHWLGDAFASGGSQGYDHKGMGITARGAWVGVKRHFMEKGLNTQTTDFTVIGIGDMAGDVFGNGMLMSEHICLVAGFNHLHIFIDPTPDSAKSFKERKRLFELPRSSWTDYNQKLISKGGGIFERSAKSIPISPEMKKIFSIKEDKLTPTDLISALMKAPVDLIWNGGIGTYVKSTQETHAQVGDKANDVLRVNGNELRCKVFGEGGNLGMTQLGRIEFCLAGGACNTDFIDNAAGVDCSDHEVNVKILLNEVVSSGNLTEKQRNALLGQMTDNVAELVLHNNYRQTQAISIAQYQSRQRVGEYRRFINALEASGRLNRALEFLPPDDVLVERQSQGKSLTRPELSVLVSYAKVQLKEELDVPAITDDAYIASVVETAFPDEVRKRYKEQVYNHRLRREIIATQLANDMVNIMGINFCQRQMESTGSNPAEVAKAYVAARDIYELDSFWRDIEALDYQVDAQLQLDIMSRMMRRIRRATRWFLRNRRTNLDVATEVKAFRDPLTKLRLALPDMIRGEPKKQWAAECKRLIAAGVPEDVASRAAIPINVAPGLSMVEAAVQSETDILKVAEVQMSAADFLGLDWFADEISNVKVENYWQSMAREAFLDDLDSQLRCITVALIRSLEPKQSHEEALVVWAKRHKVLVDRWRGMIADLRGATGTDYAIFSVALRELLDLAQASQYSQP</sequence>
<evidence type="ECO:0000313" key="8">
    <source>
        <dbReference type="Proteomes" id="UP000559987"/>
    </source>
</evidence>
<accession>A0A839UL36</accession>
<dbReference type="RefSeq" id="WP_183910016.1">
    <property type="nucleotide sequence ID" value="NZ_JACHXZ010000002.1"/>
</dbReference>
<dbReference type="EMBL" id="JACHXZ010000002">
    <property type="protein sequence ID" value="MBB3168542.1"/>
    <property type="molecule type" value="Genomic_DNA"/>
</dbReference>
<dbReference type="Pfam" id="PF21074">
    <property type="entry name" value="GDH_C"/>
    <property type="match status" value="1"/>
</dbReference>
<dbReference type="Pfam" id="PF05088">
    <property type="entry name" value="Bac_GDH_CD"/>
    <property type="match status" value="1"/>
</dbReference>
<dbReference type="GO" id="GO:0004069">
    <property type="term" value="F:L-aspartate:2-oxoglutarate aminotransferase activity"/>
    <property type="evidence" value="ECO:0007669"/>
    <property type="project" value="InterPro"/>
</dbReference>
<dbReference type="GO" id="GO:0004352">
    <property type="term" value="F:glutamate dehydrogenase (NAD+) activity"/>
    <property type="evidence" value="ECO:0007669"/>
    <property type="project" value="UniProtKB-EC"/>
</dbReference>
<evidence type="ECO:0000256" key="1">
    <source>
        <dbReference type="ARBA" id="ARBA00023002"/>
    </source>
</evidence>
<organism evidence="7 8">
    <name type="scientific">Simiduia aestuariiviva</name>
    <dbReference type="NCBI Taxonomy" id="1510459"/>
    <lineage>
        <taxon>Bacteria</taxon>
        <taxon>Pseudomonadati</taxon>
        <taxon>Pseudomonadota</taxon>
        <taxon>Gammaproteobacteria</taxon>
        <taxon>Cellvibrionales</taxon>
        <taxon>Cellvibrionaceae</taxon>
        <taxon>Simiduia</taxon>
    </lineage>
</organism>
<dbReference type="SUPFAM" id="SSF51735">
    <property type="entry name" value="NAD(P)-binding Rossmann-fold domains"/>
    <property type="match status" value="1"/>
</dbReference>
<feature type="domain" description="NAD-glutamate dehydrogenase catalytic" evidence="2">
    <location>
        <begin position="739"/>
        <end position="1233"/>
    </location>
</feature>
<dbReference type="InterPro" id="IPR049059">
    <property type="entry name" value="NAD_Glu_DH_HM1"/>
</dbReference>
<protein>
    <submittedName>
        <fullName evidence="7">Glutamate dehydrogenase</fullName>
        <ecNumber evidence="7">1.4.1.2</ecNumber>
    </submittedName>
</protein>
<dbReference type="InterPro" id="IPR007780">
    <property type="entry name" value="NAD_Glu_DH_bac"/>
</dbReference>
<dbReference type="InterPro" id="IPR049058">
    <property type="entry name" value="NAD_Glu_DH_HM2"/>
</dbReference>
<reference evidence="7 8" key="1">
    <citation type="submission" date="2020-08" db="EMBL/GenBank/DDBJ databases">
        <title>Genomic Encyclopedia of Type Strains, Phase III (KMG-III): the genomes of soil and plant-associated and newly described type strains.</title>
        <authorList>
            <person name="Whitman W."/>
        </authorList>
    </citation>
    <scope>NUCLEOTIDE SEQUENCE [LARGE SCALE GENOMIC DNA]</scope>
    <source>
        <strain evidence="7 8">CECT 8571</strain>
    </source>
</reference>